<evidence type="ECO:0000313" key="3">
    <source>
        <dbReference type="EMBL" id="CAB4936995.1"/>
    </source>
</evidence>
<name>A0A6J5YF72_9ZZZZ</name>
<dbReference type="Gene3D" id="3.90.550.10">
    <property type="entry name" value="Spore Coat Polysaccharide Biosynthesis Protein SpsA, Chain A"/>
    <property type="match status" value="1"/>
</dbReference>
<dbReference type="PANTHER" id="PTHR22916:SF3">
    <property type="entry name" value="UDP-GLCNAC:BETAGAL BETA-1,3-N-ACETYLGLUCOSAMINYLTRANSFERASE-LIKE PROTEIN 1"/>
    <property type="match status" value="1"/>
</dbReference>
<feature type="domain" description="Glycosyltransferase 2-like" evidence="1">
    <location>
        <begin position="8"/>
        <end position="152"/>
    </location>
</feature>
<dbReference type="EMBL" id="CAEMXZ010000038">
    <property type="protein sequence ID" value="CAB4323326.1"/>
    <property type="molecule type" value="Genomic_DNA"/>
</dbReference>
<dbReference type="SUPFAM" id="SSF53448">
    <property type="entry name" value="Nucleotide-diphospho-sugar transferases"/>
    <property type="match status" value="1"/>
</dbReference>
<dbReference type="InterPro" id="IPR001173">
    <property type="entry name" value="Glyco_trans_2-like"/>
</dbReference>
<evidence type="ECO:0000313" key="2">
    <source>
        <dbReference type="EMBL" id="CAB4323326.1"/>
    </source>
</evidence>
<evidence type="ECO:0000259" key="1">
    <source>
        <dbReference type="Pfam" id="PF00535"/>
    </source>
</evidence>
<reference evidence="2" key="1">
    <citation type="submission" date="2020-05" db="EMBL/GenBank/DDBJ databases">
        <authorList>
            <person name="Chiriac C."/>
            <person name="Salcher M."/>
            <person name="Ghai R."/>
            <person name="Kavagutti S V."/>
        </authorList>
    </citation>
    <scope>NUCLEOTIDE SEQUENCE</scope>
</reference>
<dbReference type="GO" id="GO:0016758">
    <property type="term" value="F:hexosyltransferase activity"/>
    <property type="evidence" value="ECO:0007669"/>
    <property type="project" value="UniProtKB-ARBA"/>
</dbReference>
<organism evidence="2">
    <name type="scientific">freshwater metagenome</name>
    <dbReference type="NCBI Taxonomy" id="449393"/>
    <lineage>
        <taxon>unclassified sequences</taxon>
        <taxon>metagenomes</taxon>
        <taxon>ecological metagenomes</taxon>
    </lineage>
</organism>
<protein>
    <submittedName>
        <fullName evidence="2">Unannotated protein</fullName>
    </submittedName>
</protein>
<dbReference type="PANTHER" id="PTHR22916">
    <property type="entry name" value="GLYCOSYLTRANSFERASE"/>
    <property type="match status" value="1"/>
</dbReference>
<dbReference type="InterPro" id="IPR029044">
    <property type="entry name" value="Nucleotide-diphossugar_trans"/>
</dbReference>
<proteinExistence type="predicted"/>
<accession>A0A6J5YF72</accession>
<dbReference type="AlphaFoldDB" id="A0A6J5YF72"/>
<dbReference type="Pfam" id="PF00535">
    <property type="entry name" value="Glycos_transf_2"/>
    <property type="match status" value="1"/>
</dbReference>
<gene>
    <name evidence="2" type="ORF">UFOPK1392_01079</name>
    <name evidence="3" type="ORF">UFOPK3733_01031</name>
</gene>
<dbReference type="EMBL" id="CAFBNC010000044">
    <property type="protein sequence ID" value="CAB4936995.1"/>
    <property type="molecule type" value="Genomic_DNA"/>
</dbReference>
<sequence>MGDEPLVSVLVASFNHERFIEQALDSVVSQSHRNLELIVVDDCSTDGSVDRIRRWIERTGQPTVLIVNEKNQGICAVLNQLFARSSGQFCVLLDSDDWMEPNRIEHHIKHFELLDSNVALVFGDASVRHEDGRPVGESFLGQTLGDEAIPNGEAMFDRLLAGNFIPTSAVTVRRSAIIDVGGYDESLAFDDYDMWLRLSHRFKFSYCEGVVANYRVVSSSMVHSTTWKPLMDRSMIAILQQWAAVDDVRAVPSRRLAVADHLRWAARAIAPFDASCAHGALRTAGELVPSLRWRIIDGLRVFHLPGGSRLVERLSVWARARRSSASVAAA</sequence>